<keyword evidence="7" id="KW-1185">Reference proteome</keyword>
<dbReference type="Pfam" id="PF05382">
    <property type="entry name" value="Amidase_5"/>
    <property type="match status" value="1"/>
</dbReference>
<dbReference type="OrthoDB" id="2139777at2"/>
<evidence type="ECO:0000256" key="3">
    <source>
        <dbReference type="ARBA" id="ARBA00022801"/>
    </source>
</evidence>
<evidence type="ECO:0000256" key="4">
    <source>
        <dbReference type="ARBA" id="ARBA00022807"/>
    </source>
</evidence>
<dbReference type="InterPro" id="IPR008044">
    <property type="entry name" value="Phage_lysin"/>
</dbReference>
<evidence type="ECO:0000256" key="2">
    <source>
        <dbReference type="ARBA" id="ARBA00022670"/>
    </source>
</evidence>
<name>A0A1E5H1B4_9ENTE</name>
<gene>
    <name evidence="6" type="ORF">BCR25_15915</name>
</gene>
<comment type="similarity">
    <text evidence="1">Belongs to the peptidase C40 family.</text>
</comment>
<dbReference type="Gene3D" id="3.90.1720.10">
    <property type="entry name" value="endopeptidase domain like (from Nostoc punctiforme)"/>
    <property type="match status" value="1"/>
</dbReference>
<dbReference type="EMBL" id="MIJY01000005">
    <property type="protein sequence ID" value="OEG18684.1"/>
    <property type="molecule type" value="Genomic_DNA"/>
</dbReference>
<dbReference type="Proteomes" id="UP000095094">
    <property type="component" value="Unassembled WGS sequence"/>
</dbReference>
<protein>
    <recommendedName>
        <fullName evidence="5">NlpC/P60 domain-containing protein</fullName>
    </recommendedName>
</protein>
<evidence type="ECO:0000313" key="6">
    <source>
        <dbReference type="EMBL" id="OEG18684.1"/>
    </source>
</evidence>
<evidence type="ECO:0000259" key="5">
    <source>
        <dbReference type="PROSITE" id="PS51935"/>
    </source>
</evidence>
<dbReference type="AlphaFoldDB" id="A0A1E5H1B4"/>
<dbReference type="RefSeq" id="WP_069662533.1">
    <property type="nucleotide sequence ID" value="NZ_JBHUJJ010000002.1"/>
</dbReference>
<dbReference type="GO" id="GO:0008234">
    <property type="term" value="F:cysteine-type peptidase activity"/>
    <property type="evidence" value="ECO:0007669"/>
    <property type="project" value="UniProtKB-KW"/>
</dbReference>
<evidence type="ECO:0000313" key="7">
    <source>
        <dbReference type="Proteomes" id="UP000095094"/>
    </source>
</evidence>
<proteinExistence type="inferred from homology"/>
<dbReference type="SUPFAM" id="SSF54001">
    <property type="entry name" value="Cysteine proteinases"/>
    <property type="match status" value="1"/>
</dbReference>
<comment type="caution">
    <text evidence="6">The sequence shown here is derived from an EMBL/GenBank/DDBJ whole genome shotgun (WGS) entry which is preliminary data.</text>
</comment>
<keyword evidence="3" id="KW-0378">Hydrolase</keyword>
<keyword evidence="4" id="KW-0788">Thiol protease</keyword>
<dbReference type="GO" id="GO:0006508">
    <property type="term" value="P:proteolysis"/>
    <property type="evidence" value="ECO:0007669"/>
    <property type="project" value="UniProtKB-KW"/>
</dbReference>
<reference evidence="7" key="1">
    <citation type="submission" date="2016-09" db="EMBL/GenBank/DDBJ databases">
        <authorList>
            <person name="Gulvik C.A."/>
        </authorList>
    </citation>
    <scope>NUCLEOTIDE SEQUENCE [LARGE SCALE GENOMIC DNA]</scope>
    <source>
        <strain evidence="7">LMG 8895</strain>
    </source>
</reference>
<feature type="domain" description="NlpC/P60" evidence="5">
    <location>
        <begin position="203"/>
        <end position="344"/>
    </location>
</feature>
<organism evidence="6 7">
    <name type="scientific">Enterococcus termitis</name>
    <dbReference type="NCBI Taxonomy" id="332950"/>
    <lineage>
        <taxon>Bacteria</taxon>
        <taxon>Bacillati</taxon>
        <taxon>Bacillota</taxon>
        <taxon>Bacilli</taxon>
        <taxon>Lactobacillales</taxon>
        <taxon>Enterococcaceae</taxon>
        <taxon>Enterococcus</taxon>
    </lineage>
</organism>
<keyword evidence="2" id="KW-0645">Protease</keyword>
<accession>A0A1E5H1B4</accession>
<evidence type="ECO:0000256" key="1">
    <source>
        <dbReference type="ARBA" id="ARBA00007074"/>
    </source>
</evidence>
<dbReference type="PATRIC" id="fig|332950.4.peg.679"/>
<dbReference type="InterPro" id="IPR038765">
    <property type="entry name" value="Papain-like_cys_pep_sf"/>
</dbReference>
<sequence length="346" mass="37554">MKKWLIVGAAMSAALFLLMIVTVITQPFVNSATVAMQDTELSDSSFDDKLFRKIIKEKCNMFSDKADKIIAEAKKAGVTPEIFASIMIHESAWGTSFAIKQHNNPSGQMTSEGLIHYSTLDEGIEATGRTLKNLIVERKLHTVEALGSVYCPVGAANDPMGLNANWVPAIKQFITMLGGNPEASLLWSKSGGNGNSNSSLNASGKAKKVLEWAESMHRKGVIYTQLGPRGTFPYYDCSAFVTRAMEHAGIPIGLGSTDTLYSVEGKYLEPISKEDVQPGDIFVWGFKGSSGGDNGHTGIFTDNGKTIIHCTPATDKGFPQDGDVVVTPFEGYYGYSYAPVFFYRVK</sequence>
<dbReference type="PROSITE" id="PS51935">
    <property type="entry name" value="NLPC_P60"/>
    <property type="match status" value="1"/>
</dbReference>
<dbReference type="InterPro" id="IPR000064">
    <property type="entry name" value="NLP_P60_dom"/>
</dbReference>